<dbReference type="InterPro" id="IPR035956">
    <property type="entry name" value="RimP_N_sf"/>
</dbReference>
<dbReference type="GO" id="GO:0006412">
    <property type="term" value="P:translation"/>
    <property type="evidence" value="ECO:0007669"/>
    <property type="project" value="TreeGrafter"/>
</dbReference>
<dbReference type="PANTHER" id="PTHR33867">
    <property type="entry name" value="RIBOSOME MATURATION FACTOR RIMP"/>
    <property type="match status" value="1"/>
</dbReference>
<dbReference type="EMBL" id="CP029684">
    <property type="protein sequence ID" value="QAS69904.1"/>
    <property type="molecule type" value="Genomic_DNA"/>
</dbReference>
<evidence type="ECO:0000259" key="4">
    <source>
        <dbReference type="Pfam" id="PF02576"/>
    </source>
</evidence>
<reference evidence="6" key="3">
    <citation type="submission" date="2020-01" db="EMBL/GenBank/DDBJ databases">
        <authorList>
            <person name="Cousin F.J."/>
            <person name="Le Guellec R."/>
            <person name="Cretenet M."/>
        </authorList>
    </citation>
    <scope>NUCLEOTIDE SEQUENCE</scope>
    <source>
        <strain evidence="6">UCMA 15228</strain>
    </source>
</reference>
<name>A0AAJ1R8W2_9LACO</name>
<evidence type="ECO:0000313" key="6">
    <source>
        <dbReference type="EMBL" id="QAS69904.1"/>
    </source>
</evidence>
<dbReference type="InterPro" id="IPR036847">
    <property type="entry name" value="RimP_C_sf"/>
</dbReference>
<dbReference type="Proteomes" id="UP001167919">
    <property type="component" value="Unassembled WGS sequence"/>
</dbReference>
<dbReference type="Proteomes" id="UP000286907">
    <property type="component" value="Chromosome"/>
</dbReference>
<reference evidence="5" key="2">
    <citation type="submission" date="2019-01" db="EMBL/GenBank/DDBJ databases">
        <title>Oenococcus sicerae UCMA17102.</title>
        <authorList>
            <person name="Cousin F.J."/>
            <person name="Le Guellec R."/>
            <person name="Cretenet M."/>
        </authorList>
    </citation>
    <scope>NUCLEOTIDE SEQUENCE</scope>
    <source>
        <strain evidence="5">UCMA17102</strain>
    </source>
</reference>
<keyword evidence="1 3" id="KW-0963">Cytoplasm</keyword>
<feature type="domain" description="Ribosome maturation factor RimP N-terminal" evidence="4">
    <location>
        <begin position="13"/>
        <end position="87"/>
    </location>
</feature>
<dbReference type="GO" id="GO:0000028">
    <property type="term" value="P:ribosomal small subunit assembly"/>
    <property type="evidence" value="ECO:0007669"/>
    <property type="project" value="TreeGrafter"/>
</dbReference>
<keyword evidence="2 3" id="KW-0690">Ribosome biogenesis</keyword>
<dbReference type="GO" id="GO:0005829">
    <property type="term" value="C:cytosol"/>
    <property type="evidence" value="ECO:0007669"/>
    <property type="project" value="TreeGrafter"/>
</dbReference>
<dbReference type="RefSeq" id="WP_128686378.1">
    <property type="nucleotide sequence ID" value="NZ_CP029684.2"/>
</dbReference>
<evidence type="ECO:0000256" key="2">
    <source>
        <dbReference type="ARBA" id="ARBA00022517"/>
    </source>
</evidence>
<dbReference type="AlphaFoldDB" id="A0AAJ1R8W2"/>
<keyword evidence="7" id="KW-1185">Reference proteome</keyword>
<dbReference type="CDD" id="cd01734">
    <property type="entry name" value="YlxS_C"/>
    <property type="match status" value="1"/>
</dbReference>
<reference evidence="6 7" key="1">
    <citation type="journal article" date="2019" name="Syst. Appl. Microbiol.">
        <title>Oenococcus sicerae sp. nov., isolated from French cider.</title>
        <authorList>
            <person name="Cousin F.J."/>
            <person name="Le Guellec R."/>
            <person name="Chagnot C."/>
            <person name="Goux D."/>
            <person name="Dalmasso M."/>
            <person name="Laplace J.M."/>
            <person name="Cretenet M."/>
        </authorList>
    </citation>
    <scope>NUCLEOTIDE SEQUENCE [LARGE SCALE GENOMIC DNA]</scope>
    <source>
        <strain evidence="6 7">UCMA 15228</strain>
    </source>
</reference>
<evidence type="ECO:0000313" key="5">
    <source>
        <dbReference type="EMBL" id="MDN6900329.1"/>
    </source>
</evidence>
<protein>
    <recommendedName>
        <fullName evidence="3">Ribosome maturation factor RimP</fullName>
    </recommendedName>
</protein>
<evidence type="ECO:0000256" key="1">
    <source>
        <dbReference type="ARBA" id="ARBA00022490"/>
    </source>
</evidence>
<dbReference type="Gene3D" id="3.30.300.70">
    <property type="entry name" value="RimP-like superfamily, N-terminal"/>
    <property type="match status" value="1"/>
</dbReference>
<evidence type="ECO:0000256" key="3">
    <source>
        <dbReference type="HAMAP-Rule" id="MF_01077"/>
    </source>
</evidence>
<dbReference type="SUPFAM" id="SSF74942">
    <property type="entry name" value="YhbC-like, C-terminal domain"/>
    <property type="match status" value="1"/>
</dbReference>
<comment type="subcellular location">
    <subcellularLocation>
        <location evidence="3">Cytoplasm</location>
    </subcellularLocation>
</comment>
<dbReference type="InterPro" id="IPR028989">
    <property type="entry name" value="RimP_N"/>
</dbReference>
<dbReference type="PANTHER" id="PTHR33867:SF1">
    <property type="entry name" value="RIBOSOME MATURATION FACTOR RIMP"/>
    <property type="match status" value="1"/>
</dbReference>
<gene>
    <name evidence="3" type="primary">rimP</name>
    <name evidence="6" type="ORF">DLJ48_04885</name>
    <name evidence="5" type="ORF">EVC35_04820</name>
</gene>
<evidence type="ECO:0000313" key="7">
    <source>
        <dbReference type="Proteomes" id="UP000286907"/>
    </source>
</evidence>
<organism evidence="5 8">
    <name type="scientific">Oenococcus sicerae</name>
    <dbReference type="NCBI Taxonomy" id="2203724"/>
    <lineage>
        <taxon>Bacteria</taxon>
        <taxon>Bacillati</taxon>
        <taxon>Bacillota</taxon>
        <taxon>Bacilli</taxon>
        <taxon>Lactobacillales</taxon>
        <taxon>Lactobacillaceae</taxon>
        <taxon>Oenococcus</taxon>
    </lineage>
</organism>
<comment type="function">
    <text evidence="3">Required for maturation of 30S ribosomal subunits.</text>
</comment>
<sequence length="156" mass="17574">MNLKQIETIKEKIQPIVLDKELLLWDVVFFSGHPALLTVLIDGQDQQLITMNQISEITPLISEALDQITPDPFPDQYNLDISSPGIDRSIKSDEHLKWAIGQPVKLNLFEKIDDSKSAGGILRSFSNTEIGVEVSADQINYFPRERISKISLNQEA</sequence>
<proteinExistence type="inferred from homology"/>
<accession>A0AAJ1R8W2</accession>
<dbReference type="Gene3D" id="2.30.30.180">
    <property type="entry name" value="Ribosome maturation factor RimP, C-terminal domain"/>
    <property type="match status" value="1"/>
</dbReference>
<evidence type="ECO:0000313" key="8">
    <source>
        <dbReference type="Proteomes" id="UP001167919"/>
    </source>
</evidence>
<dbReference type="InterPro" id="IPR003728">
    <property type="entry name" value="Ribosome_maturation_RimP"/>
</dbReference>
<comment type="similarity">
    <text evidence="3">Belongs to the RimP family.</text>
</comment>
<dbReference type="HAMAP" id="MF_01077">
    <property type="entry name" value="RimP"/>
    <property type="match status" value="1"/>
</dbReference>
<dbReference type="EMBL" id="SDWY01000002">
    <property type="protein sequence ID" value="MDN6900329.1"/>
    <property type="molecule type" value="Genomic_DNA"/>
</dbReference>
<dbReference type="SUPFAM" id="SSF75420">
    <property type="entry name" value="YhbC-like, N-terminal domain"/>
    <property type="match status" value="1"/>
</dbReference>
<dbReference type="Pfam" id="PF02576">
    <property type="entry name" value="RimP_N"/>
    <property type="match status" value="1"/>
</dbReference>
<dbReference type="InterPro" id="IPR028998">
    <property type="entry name" value="RimP_C"/>
</dbReference>